<dbReference type="GO" id="GO:0003677">
    <property type="term" value="F:DNA binding"/>
    <property type="evidence" value="ECO:0007669"/>
    <property type="project" value="UniProtKB-KW"/>
</dbReference>
<evidence type="ECO:0000313" key="5">
    <source>
        <dbReference type="EMBL" id="GLK85829.1"/>
    </source>
</evidence>
<dbReference type="InterPro" id="IPR008920">
    <property type="entry name" value="TF_FadR/GntR_C"/>
</dbReference>
<reference evidence="5" key="1">
    <citation type="journal article" date="2014" name="Int. J. Syst. Evol. Microbiol.">
        <title>Complete genome sequence of Corynebacterium casei LMG S-19264T (=DSM 44701T), isolated from a smear-ripened cheese.</title>
        <authorList>
            <consortium name="US DOE Joint Genome Institute (JGI-PGF)"/>
            <person name="Walter F."/>
            <person name="Albersmeier A."/>
            <person name="Kalinowski J."/>
            <person name="Ruckert C."/>
        </authorList>
    </citation>
    <scope>NUCLEOTIDE SEQUENCE</scope>
    <source>
        <strain evidence="5">VKM B-2789</strain>
    </source>
</reference>
<dbReference type="InterPro" id="IPR036388">
    <property type="entry name" value="WH-like_DNA-bd_sf"/>
</dbReference>
<evidence type="ECO:0000256" key="3">
    <source>
        <dbReference type="ARBA" id="ARBA00023163"/>
    </source>
</evidence>
<keyword evidence="6" id="KW-1185">Reference proteome</keyword>
<accession>A0A9W6K0N4</accession>
<comment type="caution">
    <text evidence="5">The sequence shown here is derived from an EMBL/GenBank/DDBJ whole genome shotgun (WGS) entry which is preliminary data.</text>
</comment>
<keyword evidence="2" id="KW-0238">DNA-binding</keyword>
<dbReference type="GO" id="GO:0003700">
    <property type="term" value="F:DNA-binding transcription factor activity"/>
    <property type="evidence" value="ECO:0007669"/>
    <property type="project" value="InterPro"/>
</dbReference>
<sequence length="236" mass="26673">MTEPDAGKASHTLSGQIADALRQRLLMGEFLPGAKVSLRSLAAGFGTSMQPVRDAVSSLVAEDALEITPTRVIQVPELSRQNCDDIFRMRVLIEGDAAALFVRRASEQEFAELQALSEAVRPAQLGMAFTDHMRAHIQGFNDWSFFVGDRCGSPLMMTLIHRLRVRMAPVVALALCRDADEDYSFLEFSTHIMMEMAWVARSRDGERMRDLRRSDILTYQRYLYRRLGWTLDGRLS</sequence>
<dbReference type="PANTHER" id="PTHR43537:SF39">
    <property type="entry name" value="HTH-TYPE TRANSCRIPTIONAL REGULATOR MCBR"/>
    <property type="match status" value="1"/>
</dbReference>
<dbReference type="SUPFAM" id="SSF48008">
    <property type="entry name" value="GntR ligand-binding domain-like"/>
    <property type="match status" value="1"/>
</dbReference>
<evidence type="ECO:0000259" key="4">
    <source>
        <dbReference type="PROSITE" id="PS50949"/>
    </source>
</evidence>
<dbReference type="SMART" id="SM00345">
    <property type="entry name" value="HTH_GNTR"/>
    <property type="match status" value="1"/>
</dbReference>
<name>A0A9W6K0N4_9HYPH</name>
<dbReference type="RefSeq" id="WP_213359612.1">
    <property type="nucleotide sequence ID" value="NZ_BSFM01000017.1"/>
</dbReference>
<reference evidence="5" key="2">
    <citation type="submission" date="2023-01" db="EMBL/GenBank/DDBJ databases">
        <authorList>
            <person name="Sun Q."/>
            <person name="Evtushenko L."/>
        </authorList>
    </citation>
    <scope>NUCLEOTIDE SEQUENCE</scope>
    <source>
        <strain evidence="5">VKM B-2789</strain>
    </source>
</reference>
<dbReference type="Gene3D" id="1.10.10.10">
    <property type="entry name" value="Winged helix-like DNA-binding domain superfamily/Winged helix DNA-binding domain"/>
    <property type="match status" value="1"/>
</dbReference>
<dbReference type="PANTHER" id="PTHR43537">
    <property type="entry name" value="TRANSCRIPTIONAL REGULATOR, GNTR FAMILY"/>
    <property type="match status" value="1"/>
</dbReference>
<dbReference type="EMBL" id="BSFM01000017">
    <property type="protein sequence ID" value="GLK85829.1"/>
    <property type="molecule type" value="Genomic_DNA"/>
</dbReference>
<dbReference type="AlphaFoldDB" id="A0A9W6K0N4"/>
<evidence type="ECO:0000256" key="2">
    <source>
        <dbReference type="ARBA" id="ARBA00023125"/>
    </source>
</evidence>
<dbReference type="Proteomes" id="UP001143330">
    <property type="component" value="Unassembled WGS sequence"/>
</dbReference>
<dbReference type="PROSITE" id="PS50949">
    <property type="entry name" value="HTH_GNTR"/>
    <property type="match status" value="1"/>
</dbReference>
<dbReference type="InterPro" id="IPR000524">
    <property type="entry name" value="Tscrpt_reg_HTH_GntR"/>
</dbReference>
<feature type="domain" description="HTH gntR-type" evidence="4">
    <location>
        <begin position="11"/>
        <end position="78"/>
    </location>
</feature>
<dbReference type="Gene3D" id="1.20.120.530">
    <property type="entry name" value="GntR ligand-binding domain-like"/>
    <property type="match status" value="1"/>
</dbReference>
<keyword evidence="3" id="KW-0804">Transcription</keyword>
<dbReference type="InterPro" id="IPR011711">
    <property type="entry name" value="GntR_C"/>
</dbReference>
<evidence type="ECO:0000256" key="1">
    <source>
        <dbReference type="ARBA" id="ARBA00023015"/>
    </source>
</evidence>
<dbReference type="SUPFAM" id="SSF46785">
    <property type="entry name" value="Winged helix' DNA-binding domain"/>
    <property type="match status" value="1"/>
</dbReference>
<organism evidence="5 6">
    <name type="scientific">Ancylobacter defluvii</name>
    <dbReference type="NCBI Taxonomy" id="1282440"/>
    <lineage>
        <taxon>Bacteria</taxon>
        <taxon>Pseudomonadati</taxon>
        <taxon>Pseudomonadota</taxon>
        <taxon>Alphaproteobacteria</taxon>
        <taxon>Hyphomicrobiales</taxon>
        <taxon>Xanthobacteraceae</taxon>
        <taxon>Ancylobacter</taxon>
    </lineage>
</organism>
<keyword evidence="1" id="KW-0805">Transcription regulation</keyword>
<dbReference type="Pfam" id="PF00392">
    <property type="entry name" value="GntR"/>
    <property type="match status" value="1"/>
</dbReference>
<proteinExistence type="predicted"/>
<dbReference type="Pfam" id="PF07729">
    <property type="entry name" value="FCD"/>
    <property type="match status" value="1"/>
</dbReference>
<protein>
    <recommendedName>
        <fullName evidence="4">HTH gntR-type domain-containing protein</fullName>
    </recommendedName>
</protein>
<gene>
    <name evidence="5" type="ORF">GCM10017653_38990</name>
</gene>
<evidence type="ECO:0000313" key="6">
    <source>
        <dbReference type="Proteomes" id="UP001143330"/>
    </source>
</evidence>
<dbReference type="InterPro" id="IPR036390">
    <property type="entry name" value="WH_DNA-bd_sf"/>
</dbReference>